<evidence type="ECO:0000259" key="9">
    <source>
        <dbReference type="Pfam" id="PF01979"/>
    </source>
</evidence>
<gene>
    <name evidence="10" type="primary">nagA</name>
    <name evidence="10" type="ORF">GCM10007377_07940</name>
</gene>
<dbReference type="SUPFAM" id="SSF51556">
    <property type="entry name" value="Metallo-dependent hydrolases"/>
    <property type="match status" value="1"/>
</dbReference>
<evidence type="ECO:0000256" key="6">
    <source>
        <dbReference type="PIRSR" id="PIRSR038994-1"/>
    </source>
</evidence>
<dbReference type="Pfam" id="PF01979">
    <property type="entry name" value="Amidohydro_1"/>
    <property type="match status" value="1"/>
</dbReference>
<dbReference type="PANTHER" id="PTHR11113:SF14">
    <property type="entry name" value="N-ACETYLGLUCOSAMINE-6-PHOSPHATE DEACETYLASE"/>
    <property type="match status" value="1"/>
</dbReference>
<feature type="binding site" evidence="7">
    <location>
        <begin position="250"/>
        <end position="251"/>
    </location>
    <ligand>
        <name>substrate</name>
    </ligand>
</feature>
<feature type="domain" description="Amidohydrolase-related" evidence="9">
    <location>
        <begin position="85"/>
        <end position="415"/>
    </location>
</feature>
<comment type="caution">
    <text evidence="10">The sequence shown here is derived from an EMBL/GenBank/DDBJ whole genome shotgun (WGS) entry which is preliminary data.</text>
</comment>
<keyword evidence="2 8" id="KW-0479">Metal-binding</keyword>
<feature type="binding site" evidence="8">
    <location>
        <position position="226"/>
    </location>
    <ligand>
        <name>Zn(2+)</name>
        <dbReference type="ChEBI" id="CHEBI:29105"/>
    </ligand>
</feature>
<evidence type="ECO:0000256" key="5">
    <source>
        <dbReference type="PIRNR" id="PIRNR038994"/>
    </source>
</evidence>
<feature type="binding site" evidence="7">
    <location>
        <position position="258"/>
    </location>
    <ligand>
        <name>substrate</name>
    </ligand>
</feature>
<reference evidence="10" key="2">
    <citation type="submission" date="2020-09" db="EMBL/GenBank/DDBJ databases">
        <authorList>
            <person name="Sun Q."/>
            <person name="Sedlacek I."/>
        </authorList>
    </citation>
    <scope>NUCLEOTIDE SEQUENCE</scope>
    <source>
        <strain evidence="10">CCM 8606</strain>
    </source>
</reference>
<feature type="binding site" evidence="7">
    <location>
        <position position="171"/>
    </location>
    <ligand>
        <name>substrate</name>
    </ligand>
</feature>
<feature type="binding site" evidence="8">
    <location>
        <position position="160"/>
    </location>
    <ligand>
        <name>Zn(2+)</name>
        <dbReference type="ChEBI" id="CHEBI:29105"/>
    </ligand>
</feature>
<reference evidence="10" key="1">
    <citation type="journal article" date="2014" name="Int. J. Syst. Evol. Microbiol.">
        <title>Complete genome sequence of Corynebacterium casei LMG S-19264T (=DSM 44701T), isolated from a smear-ripened cheese.</title>
        <authorList>
            <consortium name="US DOE Joint Genome Institute (JGI-PGF)"/>
            <person name="Walter F."/>
            <person name="Albersmeier A."/>
            <person name="Kalinowski J."/>
            <person name="Ruckert C."/>
        </authorList>
    </citation>
    <scope>NUCLEOTIDE SEQUENCE</scope>
    <source>
        <strain evidence="10">CCM 8606</strain>
    </source>
</reference>
<feature type="binding site" evidence="7">
    <location>
        <begin position="338"/>
        <end position="340"/>
    </location>
    <ligand>
        <name>substrate</name>
    </ligand>
</feature>
<dbReference type="Proteomes" id="UP000619536">
    <property type="component" value="Unassembled WGS sequence"/>
</dbReference>
<evidence type="ECO:0000313" key="11">
    <source>
        <dbReference type="Proteomes" id="UP000619536"/>
    </source>
</evidence>
<feature type="active site" description="Proton donor/acceptor" evidence="6">
    <location>
        <position position="304"/>
    </location>
</feature>
<evidence type="ECO:0000313" key="10">
    <source>
        <dbReference type="EMBL" id="GGI13834.1"/>
    </source>
</evidence>
<dbReference type="RefSeq" id="WP_188354909.1">
    <property type="nucleotide sequence ID" value="NZ_BMDH01000001.1"/>
</dbReference>
<evidence type="ECO:0000256" key="1">
    <source>
        <dbReference type="ARBA" id="ARBA00010716"/>
    </source>
</evidence>
<keyword evidence="3 5" id="KW-0378">Hydrolase</keyword>
<feature type="binding site" evidence="7">
    <location>
        <position position="282"/>
    </location>
    <ligand>
        <name>substrate</name>
    </ligand>
</feature>
<comment type="cofactor">
    <cofactor evidence="8">
        <name>a divalent metal cation</name>
        <dbReference type="ChEBI" id="CHEBI:60240"/>
    </cofactor>
    <text evidence="8">Binds 1 divalent metal cation per subunit.</text>
</comment>
<feature type="binding site" evidence="8">
    <location>
        <position position="247"/>
    </location>
    <ligand>
        <name>Zn(2+)</name>
        <dbReference type="ChEBI" id="CHEBI:29105"/>
    </ligand>
</feature>
<dbReference type="EMBL" id="BMDH01000001">
    <property type="protein sequence ID" value="GGI13834.1"/>
    <property type="molecule type" value="Genomic_DNA"/>
</dbReference>
<dbReference type="InterPro" id="IPR032466">
    <property type="entry name" value="Metal_Hydrolase"/>
</dbReference>
<evidence type="ECO:0000256" key="2">
    <source>
        <dbReference type="ARBA" id="ARBA00022723"/>
    </source>
</evidence>
<evidence type="ECO:0000256" key="8">
    <source>
        <dbReference type="PIRSR" id="PIRSR038994-3"/>
    </source>
</evidence>
<dbReference type="CDD" id="cd00854">
    <property type="entry name" value="NagA"/>
    <property type="match status" value="1"/>
</dbReference>
<dbReference type="PANTHER" id="PTHR11113">
    <property type="entry name" value="N-ACETYLGLUCOSAMINE-6-PHOSPHATE DEACETYLASE"/>
    <property type="match status" value="1"/>
</dbReference>
<name>A0A8J3EYF4_9BIFI</name>
<evidence type="ECO:0000256" key="4">
    <source>
        <dbReference type="ARBA" id="ARBA00023277"/>
    </source>
</evidence>
<dbReference type="Gene3D" id="2.30.40.10">
    <property type="entry name" value="Urease, subunit C, domain 1"/>
    <property type="match status" value="1"/>
</dbReference>
<keyword evidence="11" id="KW-1185">Reference proteome</keyword>
<dbReference type="SUPFAM" id="SSF51338">
    <property type="entry name" value="Composite domain of metallo-dependent hydrolases"/>
    <property type="match status" value="1"/>
</dbReference>
<sequence>MSDYAVYTGAITQSDHQPAIDGQHHAVWAISNATRIDARGIQPHTWVIVDGTTIVATGTSTAAFTSACACYHIPEQAIINAQGSTITPGYIDIHAHGACGASFDDGVEGILTARHGHMIHGTTRQVLSLITNPIDTMCANLQTVHSLMAQHPDILGSHLEGPFLAFARKGAHDPNCLIDPTPDVIARLLDAANGSLRQITIAAEREHGLEAIRTLAQHGVVPALGHCDADYDMAKRAYDAGARIMTHMFNAMNGIAHREPGPIPATLEDPRITIELINDGFHVANPVLRMALAAAPHRIAFVTDAMAATCCPDGAYKLGALDVRVQDGHARLVSNGAIAGSTLLLEVAVQRAIFELGFAAPLAVEAATLTPARALGLDRANAITTAPLGLLAPGYAADILMQDEQWQVQRVWCNGAKIDTQ</sequence>
<proteinExistence type="inferred from homology"/>
<dbReference type="InterPro" id="IPR003764">
    <property type="entry name" value="GlcNAc_6-P_deAcase"/>
</dbReference>
<protein>
    <submittedName>
        <fullName evidence="10">N-acetylglucosamine-6-phosphate deacetylase</fullName>
    </submittedName>
</protein>
<dbReference type="PIRSF" id="PIRSF038994">
    <property type="entry name" value="NagA"/>
    <property type="match status" value="1"/>
</dbReference>
<dbReference type="InterPro" id="IPR006680">
    <property type="entry name" value="Amidohydro-rel"/>
</dbReference>
<evidence type="ECO:0000256" key="7">
    <source>
        <dbReference type="PIRSR" id="PIRSR038994-2"/>
    </source>
</evidence>
<dbReference type="InterPro" id="IPR011059">
    <property type="entry name" value="Metal-dep_hydrolase_composite"/>
</dbReference>
<keyword evidence="4 5" id="KW-0119">Carbohydrate metabolism</keyword>
<dbReference type="GO" id="GO:0008448">
    <property type="term" value="F:N-acetylglucosamine-6-phosphate deacetylase activity"/>
    <property type="evidence" value="ECO:0007669"/>
    <property type="project" value="InterPro"/>
</dbReference>
<comment type="similarity">
    <text evidence="1 5">Belongs to the metallo-dependent hydrolases superfamily. NagA family.</text>
</comment>
<dbReference type="Gene3D" id="3.20.20.140">
    <property type="entry name" value="Metal-dependent hydrolases"/>
    <property type="match status" value="1"/>
</dbReference>
<dbReference type="GO" id="GO:0046872">
    <property type="term" value="F:metal ion binding"/>
    <property type="evidence" value="ECO:0007669"/>
    <property type="project" value="UniProtKB-KW"/>
</dbReference>
<dbReference type="AlphaFoldDB" id="A0A8J3EYF4"/>
<organism evidence="10 11">
    <name type="scientific">Galliscardovia ingluviei</name>
    <dbReference type="NCBI Taxonomy" id="1769422"/>
    <lineage>
        <taxon>Bacteria</taxon>
        <taxon>Bacillati</taxon>
        <taxon>Actinomycetota</taxon>
        <taxon>Actinomycetes</taxon>
        <taxon>Bifidobacteriales</taxon>
        <taxon>Bifidobacteriaceae</taxon>
        <taxon>Galliscardovia</taxon>
    </lineage>
</organism>
<evidence type="ECO:0000256" key="3">
    <source>
        <dbReference type="ARBA" id="ARBA00022801"/>
    </source>
</evidence>
<dbReference type="GO" id="GO:0006046">
    <property type="term" value="P:N-acetylglucosamine catabolic process"/>
    <property type="evidence" value="ECO:0007669"/>
    <property type="project" value="TreeGrafter"/>
</dbReference>
<accession>A0A8J3EYF4</accession>
<dbReference type="NCBIfam" id="TIGR00221">
    <property type="entry name" value="nagA"/>
    <property type="match status" value="1"/>
</dbReference>